<reference evidence="1 2" key="1">
    <citation type="submission" date="2014-10" db="EMBL/GenBank/DDBJ databases">
        <title>Genome sequence of Ponticoccus sp. strain UMTAT08 isolated from clonal culture of toxic dinoflagellate Alexandrium tamiyavanichii.</title>
        <authorList>
            <person name="Gan H.Y."/>
            <person name="Muhd D.-D."/>
            <person name="Mohd Noor M.E."/>
            <person name="Yeong Y.S."/>
            <person name="Usup G."/>
        </authorList>
    </citation>
    <scope>NUCLEOTIDE SEQUENCE [LARGE SCALE GENOMIC DNA]</scope>
    <source>
        <strain evidence="1 2">UMTAT08</strain>
    </source>
</reference>
<dbReference type="STRING" id="561184.SAMN05216376_101565"/>
<dbReference type="EMBL" id="JSUQ01000004">
    <property type="protein sequence ID" value="KHQ54031.1"/>
    <property type="molecule type" value="Genomic_DNA"/>
</dbReference>
<dbReference type="AlphaFoldDB" id="A0A0B3SBH0"/>
<organism evidence="1 2">
    <name type="scientific">Mameliella alba</name>
    <dbReference type="NCBI Taxonomy" id="561184"/>
    <lineage>
        <taxon>Bacteria</taxon>
        <taxon>Pseudomonadati</taxon>
        <taxon>Pseudomonadota</taxon>
        <taxon>Alphaproteobacteria</taxon>
        <taxon>Rhodobacterales</taxon>
        <taxon>Roseobacteraceae</taxon>
        <taxon>Mameliella</taxon>
    </lineage>
</organism>
<proteinExistence type="predicted"/>
<dbReference type="PATRIC" id="fig|1515334.3.peg.1259"/>
<keyword evidence="2" id="KW-1185">Reference proteome</keyword>
<evidence type="ECO:0000313" key="2">
    <source>
        <dbReference type="Proteomes" id="UP000030960"/>
    </source>
</evidence>
<dbReference type="Proteomes" id="UP000030960">
    <property type="component" value="Unassembled WGS sequence"/>
</dbReference>
<name>A0A0B3SBH0_9RHOB</name>
<dbReference type="GeneID" id="66498978"/>
<dbReference type="RefSeq" id="WP_172429916.1">
    <property type="nucleotide sequence ID" value="NZ_AP022337.1"/>
</dbReference>
<evidence type="ECO:0000313" key="1">
    <source>
        <dbReference type="EMBL" id="KHQ54031.1"/>
    </source>
</evidence>
<accession>A0A0B3SBH0</accession>
<sequence length="70" mass="7522">MMALDDMLLAAHAADDRPALVGLYAQAAETVNDLDAACFYLTHAYVFALELGDTRATALHARLKAEGREA</sequence>
<protein>
    <submittedName>
        <fullName evidence="1">Uncharacterized protein</fullName>
    </submittedName>
</protein>
<gene>
    <name evidence="1" type="ORF">OA50_01259</name>
</gene>
<comment type="caution">
    <text evidence="1">The sequence shown here is derived from an EMBL/GenBank/DDBJ whole genome shotgun (WGS) entry which is preliminary data.</text>
</comment>